<dbReference type="EMBL" id="JACGDE010000008">
    <property type="protein sequence ID" value="MBA6065684.1"/>
    <property type="molecule type" value="Genomic_DNA"/>
</dbReference>
<evidence type="ECO:0000313" key="2">
    <source>
        <dbReference type="Proteomes" id="UP000541770"/>
    </source>
</evidence>
<gene>
    <name evidence="1" type="ORF">H4C75_13035</name>
</gene>
<dbReference type="Proteomes" id="UP000541770">
    <property type="component" value="Unassembled WGS sequence"/>
</dbReference>
<organism evidence="1 2">
    <name type="scientific">Pseudomonas mosselii</name>
    <dbReference type="NCBI Taxonomy" id="78327"/>
    <lineage>
        <taxon>Bacteria</taxon>
        <taxon>Pseudomonadati</taxon>
        <taxon>Pseudomonadota</taxon>
        <taxon>Gammaproteobacteria</taxon>
        <taxon>Pseudomonadales</taxon>
        <taxon>Pseudomonadaceae</taxon>
        <taxon>Pseudomonas</taxon>
    </lineage>
</organism>
<dbReference type="RefSeq" id="WP_182323041.1">
    <property type="nucleotide sequence ID" value="NZ_JACGDE010000008.1"/>
</dbReference>
<comment type="caution">
    <text evidence="1">The sequence shown here is derived from an EMBL/GenBank/DDBJ whole genome shotgun (WGS) entry which is preliminary data.</text>
</comment>
<dbReference type="AlphaFoldDB" id="A0A7W2JV09"/>
<sequence>MSEFTIPLRRVMLLQKTLEEGGTTACPMRRPETTINAQIEVENDDHTHHLKATFGPFTGSITLQRGDSAKYMALRDFLEELANDGPDPAELSLQAIALMEAQDCVNGVISANQIAYVIPTITPARPYGAVVTDHQGEIHAAATGTCKQQLAEAVRAQLRPSPEGHGETP</sequence>
<protein>
    <submittedName>
        <fullName evidence="1">Uncharacterized protein</fullName>
    </submittedName>
</protein>
<name>A0A7W2JV09_9PSED</name>
<proteinExistence type="predicted"/>
<reference evidence="1 2" key="1">
    <citation type="submission" date="2020-07" db="EMBL/GenBank/DDBJ databases">
        <title>Diversity of carbapenemase encoding genes among Pseudomonas putida group clinical isolates in a tertiary Brazilian hospital.</title>
        <authorList>
            <person name="Alberto-Lei F."/>
            <person name="Nodari C.S."/>
            <person name="Streling A.P."/>
            <person name="Paulino J.T."/>
            <person name="Bessa-Neto F.O."/>
            <person name="Cayo R."/>
            <person name="Gales A.C."/>
        </authorList>
    </citation>
    <scope>NUCLEOTIDE SEQUENCE [LARGE SCALE GENOMIC DNA]</scope>
    <source>
        <strain evidence="1 2">14802</strain>
    </source>
</reference>
<accession>A0A7W2JV09</accession>
<evidence type="ECO:0000313" key="1">
    <source>
        <dbReference type="EMBL" id="MBA6065684.1"/>
    </source>
</evidence>